<feature type="region of interest" description="Disordered" evidence="9">
    <location>
        <begin position="402"/>
        <end position="438"/>
    </location>
</feature>
<feature type="transmembrane region" description="Helical" evidence="10">
    <location>
        <begin position="209"/>
        <end position="228"/>
    </location>
</feature>
<keyword evidence="8 10" id="KW-0472">Membrane</keyword>
<dbReference type="PROSITE" id="PS50893">
    <property type="entry name" value="ABC_TRANSPORTER_2"/>
    <property type="match status" value="2"/>
</dbReference>
<feature type="domain" description="ABC transmembrane type-1" evidence="12">
    <location>
        <begin position="828"/>
        <end position="1068"/>
    </location>
</feature>
<evidence type="ECO:0000256" key="6">
    <source>
        <dbReference type="ARBA" id="ARBA00022840"/>
    </source>
</evidence>
<dbReference type="FunFam" id="3.40.50.300:FF:000482">
    <property type="entry name" value="Multidrug resistance-associated protein member 4"/>
    <property type="match status" value="1"/>
</dbReference>
<evidence type="ECO:0000256" key="8">
    <source>
        <dbReference type="ARBA" id="ARBA00023136"/>
    </source>
</evidence>
<dbReference type="GO" id="GO:0005524">
    <property type="term" value="F:ATP binding"/>
    <property type="evidence" value="ECO:0007669"/>
    <property type="project" value="UniProtKB-KW"/>
</dbReference>
<dbReference type="Pfam" id="PF00005">
    <property type="entry name" value="ABC_tran"/>
    <property type="match status" value="2"/>
</dbReference>
<keyword evidence="5" id="KW-0547">Nucleotide-binding</keyword>
<comment type="subcellular location">
    <subcellularLocation>
        <location evidence="1">Membrane</location>
        <topology evidence="1">Multi-pass membrane protein</topology>
    </subcellularLocation>
</comment>
<accession>A0AAN9VXS9</accession>
<feature type="domain" description="ABC transmembrane type-1" evidence="12">
    <location>
        <begin position="94"/>
        <end position="367"/>
    </location>
</feature>
<evidence type="ECO:0000256" key="10">
    <source>
        <dbReference type="SAM" id="Phobius"/>
    </source>
</evidence>
<dbReference type="CDD" id="cd03250">
    <property type="entry name" value="ABCC_MRP_domain1"/>
    <property type="match status" value="1"/>
</dbReference>
<dbReference type="InterPro" id="IPR036640">
    <property type="entry name" value="ABC1_TM_sf"/>
</dbReference>
<feature type="domain" description="ABC transporter" evidence="11">
    <location>
        <begin position="1106"/>
        <end position="1336"/>
    </location>
</feature>
<feature type="transmembrane region" description="Helical" evidence="10">
    <location>
        <begin position="234"/>
        <end position="253"/>
    </location>
</feature>
<dbReference type="SMART" id="SM00382">
    <property type="entry name" value="AAA"/>
    <property type="match status" value="2"/>
</dbReference>
<comment type="similarity">
    <text evidence="2">Belongs to the ABC transporter superfamily. ABCC family. Conjugate transporter (TC 3.A.1.208) subfamily.</text>
</comment>
<dbReference type="SUPFAM" id="SSF90123">
    <property type="entry name" value="ABC transporter transmembrane region"/>
    <property type="match status" value="2"/>
</dbReference>
<dbReference type="EMBL" id="JAZDUA010000026">
    <property type="protein sequence ID" value="KAK7872348.1"/>
    <property type="molecule type" value="Genomic_DNA"/>
</dbReference>
<feature type="compositionally biased region" description="Low complexity" evidence="9">
    <location>
        <begin position="703"/>
        <end position="712"/>
    </location>
</feature>
<evidence type="ECO:0000313" key="14">
    <source>
        <dbReference type="Proteomes" id="UP001378592"/>
    </source>
</evidence>
<dbReference type="InterPro" id="IPR017871">
    <property type="entry name" value="ABC_transporter-like_CS"/>
</dbReference>
<evidence type="ECO:0000313" key="13">
    <source>
        <dbReference type="EMBL" id="KAK7872348.1"/>
    </source>
</evidence>
<reference evidence="13 14" key="1">
    <citation type="submission" date="2024-03" db="EMBL/GenBank/DDBJ databases">
        <title>The genome assembly and annotation of the cricket Gryllus longicercus Weissman &amp; Gray.</title>
        <authorList>
            <person name="Szrajer S."/>
            <person name="Gray D."/>
            <person name="Ylla G."/>
        </authorList>
    </citation>
    <scope>NUCLEOTIDE SEQUENCE [LARGE SCALE GENOMIC DNA]</scope>
    <source>
        <strain evidence="13">DAG 2021-001</strain>
        <tissue evidence="13">Whole body minus gut</tissue>
    </source>
</reference>
<dbReference type="PANTHER" id="PTHR24223:SF456">
    <property type="entry name" value="MULTIDRUG RESISTANCE-ASSOCIATED PROTEIN LETHAL(2)03659"/>
    <property type="match status" value="1"/>
</dbReference>
<dbReference type="FunFam" id="1.20.1560.10:FF:000026">
    <property type="entry name" value="Multidrug resistance-associated protein lethal(2)03659"/>
    <property type="match status" value="1"/>
</dbReference>
<sequence>MDSSKKHHNPNPKATANPVSKLFLWWTRKIFWTGYRRELEEADLYNPMLEDQSEVLGDRLEGTWRAEVARAKTTGRTPSLLRAIFRAFWLRYLLFGAVLAVQCLVIRIAQPLLLGRLIQYFSEDTEMTLGEAYATAGGMVATVYFLICFQHHYTMGTALIGMRVRVACCSLLYRKVLRLSRAAMDQTATGQIVNLMSNDVSRFDLAPQYLHWFWISIIQVPIVTYCLWRYVGPAALIGFTFIFFVTIPVQGLLGRVTSRLRKRIAVRTDERMRLMNEIVSGIAVIKMYAWEIPFAKMVSLARKYEIDVVTCMSYVRGYYLSSLVFVERSSLFVTLMSYTLLGNTISAHKVFAMAQFYNVLNQTMASFYSLAVANAAETYVTIQRLQTFLLLGENAPAVGPPAAAPVQPLGGGDDPKKQKEAVKEEKEKEKEAEGAGPLAVPGAPAGSVALARVAARWGGAAADTLRDVSVRVVPGRLCAVIGPVGSGKSSLLHALLGELPLREGAAAVGGRVAYASQEPWIFVGSVRQNILFGRPYCPERYREVVRVCALKRDFELLPYGDRTLVGEKGVSLSGGQRARINLARAVYQSADVYLLDDPLSAVDTHVGKQLFDECITSYLGGKTRILVTHQLQYLQNADHIVMFNNGRIETQGSYRELAASGLDFAALLSAGDEDEEEEEEDADPAATPFERAVRMSQRRASRRQAAAQRRASTLSNGSRAGGDEDEAAALQRGPVENREQRIKGAISWSAYWQYVRAGGSAPFLLFVASAFIVAQVATSGADYWVTFWTREEGQRRMLREHRKLIATNWTDTTPAPPPAPLFTTTASLYIYGAVVLGCVLLTIARSMLFYKMCMNASMRLHDTMFAAILRGAMRFFDTNPSGRILNRFSKDVGAIDELLPRALLEAVQIFMVGSGILTMVLLVNYWLLLPMLVIGTFFYLISVVFLATARNVKRLEGVTRSPVFSHLSDSLSGLVTIRASGQQEVVRKEFDCHQDLHTSAWFQFVATGTAFGFWLDILSAIFVTLVTFSFLVLGGDMLGANVGLAISQSLILTVMLQHGILQITEVVSQMTSVERVLEYTNVEQEPPLESDPSEKPSDAWPERGRIEFERVSLTYSEGEPPVLRDVAFSIEPRHKVGVVGRTGAGKSSLMAALFRLAFKRDGRVLIDGVDTGVIGLHDLRRRISIIPQEPVLFSATVRQNLDPFGEFPDDALWSALEEVELKDAVDTLEMRVAEGGANFSVGQRQLVCLARAILRNNRILVLDEATANVDPQTDALIQTTIRRKFAHCTVLTIAHRLHTIMDSDRVLVMDAGTVAEFDHPWRLLQRPNGVFSKLVKETGPLASVLARAAHQEYLKTHPGEAVPALLEEGGETTRL</sequence>
<keyword evidence="3" id="KW-0813">Transport</keyword>
<feature type="transmembrane region" description="Helical" evidence="10">
    <location>
        <begin position="828"/>
        <end position="850"/>
    </location>
</feature>
<evidence type="ECO:0000256" key="4">
    <source>
        <dbReference type="ARBA" id="ARBA00022692"/>
    </source>
</evidence>
<dbReference type="Gene3D" id="1.20.1560.10">
    <property type="entry name" value="ABC transporter type 1, transmembrane domain"/>
    <property type="match status" value="2"/>
</dbReference>
<name>A0AAN9VXS9_9ORTH</name>
<dbReference type="Proteomes" id="UP001378592">
    <property type="component" value="Unassembled WGS sequence"/>
</dbReference>
<dbReference type="CDD" id="cd03244">
    <property type="entry name" value="ABCC_MRP_domain2"/>
    <property type="match status" value="1"/>
</dbReference>
<evidence type="ECO:0000256" key="9">
    <source>
        <dbReference type="SAM" id="MobiDB-lite"/>
    </source>
</evidence>
<protein>
    <submittedName>
        <fullName evidence="13">Uncharacterized protein</fullName>
    </submittedName>
</protein>
<keyword evidence="6" id="KW-0067">ATP-binding</keyword>
<dbReference type="InterPro" id="IPR027417">
    <property type="entry name" value="P-loop_NTPase"/>
</dbReference>
<feature type="transmembrane region" description="Helical" evidence="10">
    <location>
        <begin position="763"/>
        <end position="785"/>
    </location>
</feature>
<dbReference type="InterPro" id="IPR044746">
    <property type="entry name" value="ABCC_6TM_D1"/>
</dbReference>
<feature type="transmembrane region" description="Helical" evidence="10">
    <location>
        <begin position="92"/>
        <end position="113"/>
    </location>
</feature>
<comment type="caution">
    <text evidence="13">The sequence shown here is derived from an EMBL/GenBank/DDBJ whole genome shotgun (WGS) entry which is preliminary data.</text>
</comment>
<dbReference type="Gene3D" id="3.40.50.300">
    <property type="entry name" value="P-loop containing nucleotide triphosphate hydrolases"/>
    <property type="match status" value="2"/>
</dbReference>
<dbReference type="GO" id="GO:0140359">
    <property type="term" value="F:ABC-type transporter activity"/>
    <property type="evidence" value="ECO:0007669"/>
    <property type="project" value="InterPro"/>
</dbReference>
<evidence type="ECO:0000256" key="7">
    <source>
        <dbReference type="ARBA" id="ARBA00022989"/>
    </source>
</evidence>
<feature type="transmembrane region" description="Helical" evidence="10">
    <location>
        <begin position="1011"/>
        <end position="1032"/>
    </location>
</feature>
<dbReference type="InterPro" id="IPR011527">
    <property type="entry name" value="ABC1_TM_dom"/>
</dbReference>
<feature type="compositionally biased region" description="Acidic residues" evidence="9">
    <location>
        <begin position="671"/>
        <end position="683"/>
    </location>
</feature>
<feature type="region of interest" description="Disordered" evidence="9">
    <location>
        <begin position="670"/>
        <end position="735"/>
    </location>
</feature>
<proteinExistence type="inferred from homology"/>
<evidence type="ECO:0000259" key="12">
    <source>
        <dbReference type="PROSITE" id="PS50929"/>
    </source>
</evidence>
<evidence type="ECO:0000256" key="1">
    <source>
        <dbReference type="ARBA" id="ARBA00004141"/>
    </source>
</evidence>
<feature type="transmembrane region" description="Helical" evidence="10">
    <location>
        <begin position="133"/>
        <end position="153"/>
    </location>
</feature>
<evidence type="ECO:0000256" key="2">
    <source>
        <dbReference type="ARBA" id="ARBA00009726"/>
    </source>
</evidence>
<dbReference type="InterPro" id="IPR003439">
    <property type="entry name" value="ABC_transporter-like_ATP-bd"/>
</dbReference>
<dbReference type="GO" id="GO:0016887">
    <property type="term" value="F:ATP hydrolysis activity"/>
    <property type="evidence" value="ECO:0007669"/>
    <property type="project" value="InterPro"/>
</dbReference>
<dbReference type="GO" id="GO:0016020">
    <property type="term" value="C:membrane"/>
    <property type="evidence" value="ECO:0007669"/>
    <property type="project" value="UniProtKB-SubCell"/>
</dbReference>
<dbReference type="Pfam" id="PF00664">
    <property type="entry name" value="ABC_membrane"/>
    <property type="match status" value="2"/>
</dbReference>
<feature type="transmembrane region" description="Helical" evidence="10">
    <location>
        <begin position="928"/>
        <end position="947"/>
    </location>
</feature>
<dbReference type="SUPFAM" id="SSF52540">
    <property type="entry name" value="P-loop containing nucleoside triphosphate hydrolases"/>
    <property type="match status" value="2"/>
</dbReference>
<dbReference type="FunFam" id="3.40.50.300:FF:000163">
    <property type="entry name" value="Multidrug resistance-associated protein member 4"/>
    <property type="match status" value="1"/>
</dbReference>
<feature type="transmembrane region" description="Helical" evidence="10">
    <location>
        <begin position="902"/>
        <end position="922"/>
    </location>
</feature>
<gene>
    <name evidence="13" type="ORF">R5R35_002792</name>
</gene>
<dbReference type="PROSITE" id="PS00211">
    <property type="entry name" value="ABC_TRANSPORTER_1"/>
    <property type="match status" value="2"/>
</dbReference>
<evidence type="ECO:0000256" key="3">
    <source>
        <dbReference type="ARBA" id="ARBA00022448"/>
    </source>
</evidence>
<keyword evidence="7 10" id="KW-1133">Transmembrane helix</keyword>
<dbReference type="CDD" id="cd18579">
    <property type="entry name" value="ABC_6TM_ABCC_D1"/>
    <property type="match status" value="1"/>
</dbReference>
<dbReference type="PROSITE" id="PS50929">
    <property type="entry name" value="ABC_TM1F"/>
    <property type="match status" value="2"/>
</dbReference>
<dbReference type="InterPro" id="IPR003593">
    <property type="entry name" value="AAA+_ATPase"/>
</dbReference>
<evidence type="ECO:0000256" key="5">
    <source>
        <dbReference type="ARBA" id="ARBA00022741"/>
    </source>
</evidence>
<feature type="compositionally biased region" description="Basic and acidic residues" evidence="9">
    <location>
        <begin position="413"/>
        <end position="433"/>
    </location>
</feature>
<evidence type="ECO:0000259" key="11">
    <source>
        <dbReference type="PROSITE" id="PS50893"/>
    </source>
</evidence>
<keyword evidence="4 10" id="KW-0812">Transmembrane</keyword>
<organism evidence="13 14">
    <name type="scientific">Gryllus longicercus</name>
    <dbReference type="NCBI Taxonomy" id="2509291"/>
    <lineage>
        <taxon>Eukaryota</taxon>
        <taxon>Metazoa</taxon>
        <taxon>Ecdysozoa</taxon>
        <taxon>Arthropoda</taxon>
        <taxon>Hexapoda</taxon>
        <taxon>Insecta</taxon>
        <taxon>Pterygota</taxon>
        <taxon>Neoptera</taxon>
        <taxon>Polyneoptera</taxon>
        <taxon>Orthoptera</taxon>
        <taxon>Ensifera</taxon>
        <taxon>Gryllidea</taxon>
        <taxon>Grylloidea</taxon>
        <taxon>Gryllidae</taxon>
        <taxon>Gryllinae</taxon>
        <taxon>Gryllus</taxon>
    </lineage>
</organism>
<dbReference type="InterPro" id="IPR050173">
    <property type="entry name" value="ABC_transporter_C-like"/>
</dbReference>
<dbReference type="FunFam" id="1.20.1560.10:FF:000014">
    <property type="entry name" value="Multidrug resistance-associated protein member 4"/>
    <property type="match status" value="1"/>
</dbReference>
<keyword evidence="14" id="KW-1185">Reference proteome</keyword>
<feature type="domain" description="ABC transporter" evidence="11">
    <location>
        <begin position="448"/>
        <end position="670"/>
    </location>
</feature>
<dbReference type="PANTHER" id="PTHR24223">
    <property type="entry name" value="ATP-BINDING CASSETTE SUB-FAMILY C"/>
    <property type="match status" value="1"/>
</dbReference>